<sequence>MTRATDTPSVRERLLNSSSSTLRPSSSSEVFAGYMHKKSRRGQWQKRLVVLDHDALALYTDKPMFLSNCSFESTPKAAQVSSLHSRYVASPKWYIPVMDICDVTVHGTKGVLVQASNRVIPLLAKNKKSRDLWVEAIEFQRRFVRAQKWSGERCGRETQQSFDVDLAMFDETEKTIMSAVSSYLLKNGRQSYDG</sequence>
<reference evidence="1" key="1">
    <citation type="submission" date="2022-07" db="EMBL/GenBank/DDBJ databases">
        <title>Phylogenomic reconstructions and comparative analyses of Kickxellomycotina fungi.</title>
        <authorList>
            <person name="Reynolds N.K."/>
            <person name="Stajich J.E."/>
            <person name="Barry K."/>
            <person name="Grigoriev I.V."/>
            <person name="Crous P."/>
            <person name="Smith M.E."/>
        </authorList>
    </citation>
    <scope>NUCLEOTIDE SEQUENCE</scope>
    <source>
        <strain evidence="1">NRRL 5244</strain>
    </source>
</reference>
<name>A0ACC1IY76_9FUNG</name>
<proteinExistence type="predicted"/>
<organism evidence="1 2">
    <name type="scientific">Linderina macrospora</name>
    <dbReference type="NCBI Taxonomy" id="4868"/>
    <lineage>
        <taxon>Eukaryota</taxon>
        <taxon>Fungi</taxon>
        <taxon>Fungi incertae sedis</taxon>
        <taxon>Zoopagomycota</taxon>
        <taxon>Kickxellomycotina</taxon>
        <taxon>Kickxellomycetes</taxon>
        <taxon>Kickxellales</taxon>
        <taxon>Kickxellaceae</taxon>
        <taxon>Linderina</taxon>
    </lineage>
</organism>
<keyword evidence="2" id="KW-1185">Reference proteome</keyword>
<evidence type="ECO:0000313" key="2">
    <source>
        <dbReference type="Proteomes" id="UP001150603"/>
    </source>
</evidence>
<gene>
    <name evidence="1" type="ORF">FBU59_007050</name>
</gene>
<dbReference type="Proteomes" id="UP001150603">
    <property type="component" value="Unassembled WGS sequence"/>
</dbReference>
<evidence type="ECO:0000313" key="1">
    <source>
        <dbReference type="EMBL" id="KAJ1929413.1"/>
    </source>
</evidence>
<comment type="caution">
    <text evidence="1">The sequence shown here is derived from an EMBL/GenBank/DDBJ whole genome shotgun (WGS) entry which is preliminary data.</text>
</comment>
<dbReference type="EMBL" id="JANBPW010006519">
    <property type="protein sequence ID" value="KAJ1929413.1"/>
    <property type="molecule type" value="Genomic_DNA"/>
</dbReference>
<protein>
    <submittedName>
        <fullName evidence="1">Uncharacterized protein</fullName>
    </submittedName>
</protein>
<accession>A0ACC1IY76</accession>
<feature type="non-terminal residue" evidence="1">
    <location>
        <position position="194"/>
    </location>
</feature>